<dbReference type="AlphaFoldDB" id="A0A0B6YP01"/>
<evidence type="ECO:0000313" key="2">
    <source>
        <dbReference type="EMBL" id="CEK57491.1"/>
    </source>
</evidence>
<sequence length="73" mass="7726">SPFDIGRTNVGQNSSLLASMGIHSSSPQGNHPAGNINSQLKQSKLLQIQQNQNKSVKGSDQLFGAKSGFFLPS</sequence>
<feature type="non-terminal residue" evidence="2">
    <location>
        <position position="73"/>
    </location>
</feature>
<feature type="non-terminal residue" evidence="2">
    <location>
        <position position="1"/>
    </location>
</feature>
<evidence type="ECO:0000256" key="1">
    <source>
        <dbReference type="SAM" id="MobiDB-lite"/>
    </source>
</evidence>
<reference evidence="2" key="1">
    <citation type="submission" date="2014-12" db="EMBL/GenBank/DDBJ databases">
        <title>Insight into the proteome of Arion vulgaris.</title>
        <authorList>
            <person name="Aradska J."/>
            <person name="Bulat T."/>
            <person name="Smidak R."/>
            <person name="Sarate P."/>
            <person name="Gangsoo J."/>
            <person name="Sialana F."/>
            <person name="Bilban M."/>
            <person name="Lubec G."/>
        </authorList>
    </citation>
    <scope>NUCLEOTIDE SEQUENCE</scope>
    <source>
        <tissue evidence="2">Skin</tissue>
    </source>
</reference>
<feature type="compositionally biased region" description="Polar residues" evidence="1">
    <location>
        <begin position="16"/>
        <end position="29"/>
    </location>
</feature>
<organism evidence="2">
    <name type="scientific">Arion vulgaris</name>
    <dbReference type="NCBI Taxonomy" id="1028688"/>
    <lineage>
        <taxon>Eukaryota</taxon>
        <taxon>Metazoa</taxon>
        <taxon>Spiralia</taxon>
        <taxon>Lophotrochozoa</taxon>
        <taxon>Mollusca</taxon>
        <taxon>Gastropoda</taxon>
        <taxon>Heterobranchia</taxon>
        <taxon>Euthyneura</taxon>
        <taxon>Panpulmonata</taxon>
        <taxon>Eupulmonata</taxon>
        <taxon>Stylommatophora</taxon>
        <taxon>Helicina</taxon>
        <taxon>Arionoidea</taxon>
        <taxon>Arionidae</taxon>
        <taxon>Arion</taxon>
    </lineage>
</organism>
<gene>
    <name evidence="2" type="primary">ORF30297</name>
</gene>
<dbReference type="EMBL" id="HACG01010626">
    <property type="protein sequence ID" value="CEK57491.1"/>
    <property type="molecule type" value="Transcribed_RNA"/>
</dbReference>
<accession>A0A0B6YP01</accession>
<name>A0A0B6YP01_9EUPU</name>
<protein>
    <submittedName>
        <fullName evidence="2">Uncharacterized protein</fullName>
    </submittedName>
</protein>
<feature type="region of interest" description="Disordered" evidence="1">
    <location>
        <begin position="16"/>
        <end position="42"/>
    </location>
</feature>
<proteinExistence type="predicted"/>